<accession>A0A5Q3QAL0</accession>
<feature type="transmembrane region" description="Helical" evidence="7">
    <location>
        <begin position="123"/>
        <end position="146"/>
    </location>
</feature>
<feature type="transmembrane region" description="Helical" evidence="7">
    <location>
        <begin position="96"/>
        <end position="117"/>
    </location>
</feature>
<dbReference type="Pfam" id="PF01790">
    <property type="entry name" value="LGT"/>
    <property type="match status" value="1"/>
</dbReference>
<evidence type="ECO:0000313" key="9">
    <source>
        <dbReference type="Proteomes" id="UP000371041"/>
    </source>
</evidence>
<feature type="transmembrane region" description="Helical" evidence="7">
    <location>
        <begin position="268"/>
        <end position="287"/>
    </location>
</feature>
<name>A0A5Q3QAL0_9PSEU</name>
<dbReference type="EMBL" id="CP045929">
    <property type="protein sequence ID" value="QGK70234.1"/>
    <property type="molecule type" value="Genomic_DNA"/>
</dbReference>
<evidence type="ECO:0000256" key="4">
    <source>
        <dbReference type="ARBA" id="ARBA00022692"/>
    </source>
</evidence>
<keyword evidence="4 7" id="KW-0812">Transmembrane</keyword>
<reference evidence="9" key="1">
    <citation type="submission" date="2019-11" db="EMBL/GenBank/DDBJ databases">
        <title>The complete genome sequence of Saccharopolyspora sp. E2A.</title>
        <authorList>
            <person name="Zhang G."/>
        </authorList>
    </citation>
    <scope>NUCLEOTIDE SEQUENCE [LARGE SCALE GENOMIC DNA]</scope>
    <source>
        <strain evidence="9">E2A</strain>
    </source>
</reference>
<protein>
    <submittedName>
        <fullName evidence="8">Diacylglyceryl transferase</fullName>
    </submittedName>
</protein>
<dbReference type="GO" id="GO:0005886">
    <property type="term" value="C:plasma membrane"/>
    <property type="evidence" value="ECO:0007669"/>
    <property type="project" value="InterPro"/>
</dbReference>
<feature type="transmembrane region" description="Helical" evidence="7">
    <location>
        <begin position="238"/>
        <end position="262"/>
    </location>
</feature>
<keyword evidence="2" id="KW-1003">Cell membrane</keyword>
<gene>
    <name evidence="8" type="ORF">GIY23_12485</name>
</gene>
<keyword evidence="6 7" id="KW-0472">Membrane</keyword>
<evidence type="ECO:0000256" key="3">
    <source>
        <dbReference type="ARBA" id="ARBA00022679"/>
    </source>
</evidence>
<dbReference type="RefSeq" id="WP_154076818.1">
    <property type="nucleotide sequence ID" value="NZ_CP045929.1"/>
</dbReference>
<evidence type="ECO:0000256" key="2">
    <source>
        <dbReference type="ARBA" id="ARBA00022475"/>
    </source>
</evidence>
<dbReference type="PANTHER" id="PTHR30589:SF0">
    <property type="entry name" value="PHOSPHATIDYLGLYCEROL--PROLIPOPROTEIN DIACYLGLYCERYL TRANSFERASE"/>
    <property type="match status" value="1"/>
</dbReference>
<evidence type="ECO:0000313" key="8">
    <source>
        <dbReference type="EMBL" id="QGK70234.1"/>
    </source>
</evidence>
<dbReference type="AlphaFoldDB" id="A0A5Q3QAL0"/>
<feature type="transmembrane region" description="Helical" evidence="7">
    <location>
        <begin position="299"/>
        <end position="318"/>
    </location>
</feature>
<sequence>MTIKFAGSRIGLTGRPGADDRFERFERVEGITADRGPVAVTARVQGIKAGEWRVTAIPVRQESVRAGTSRKTKFRPTVSTHRTRLATLVYGPAVRLATWPALVGVGAVAAIAVQAILLGREDLNVVAAVVISVVACLVGNVGARIWCLALHRKHPRHFLTVGACIQGFLLGAVGALAIGAAAFRLPLGALLDATAPGIYLGMAIGRPGCFFTGCCAGRPTSSRWGVWSSDRRVAIRRFPVQLVEAAVALVIGVAALALVLGVQPPVRGAVFVGALSAYTFCRQLLFPLRTESRTRLGRLLTMVACGLLFVASAGTFAMS</sequence>
<feature type="transmembrane region" description="Helical" evidence="7">
    <location>
        <begin position="197"/>
        <end position="217"/>
    </location>
</feature>
<evidence type="ECO:0000256" key="5">
    <source>
        <dbReference type="ARBA" id="ARBA00022989"/>
    </source>
</evidence>
<proteinExistence type="inferred from homology"/>
<keyword evidence="9" id="KW-1185">Reference proteome</keyword>
<feature type="transmembrane region" description="Helical" evidence="7">
    <location>
        <begin position="158"/>
        <end position="185"/>
    </location>
</feature>
<comment type="similarity">
    <text evidence="1">Belongs to the Lgt family.</text>
</comment>
<keyword evidence="3 8" id="KW-0808">Transferase</keyword>
<dbReference type="InterPro" id="IPR001640">
    <property type="entry name" value="Lgt"/>
</dbReference>
<dbReference type="KEGG" id="sace:GIY23_12485"/>
<keyword evidence="5 7" id="KW-1133">Transmembrane helix</keyword>
<evidence type="ECO:0000256" key="1">
    <source>
        <dbReference type="ARBA" id="ARBA00007150"/>
    </source>
</evidence>
<evidence type="ECO:0000256" key="7">
    <source>
        <dbReference type="SAM" id="Phobius"/>
    </source>
</evidence>
<evidence type="ECO:0000256" key="6">
    <source>
        <dbReference type="ARBA" id="ARBA00023136"/>
    </source>
</evidence>
<organism evidence="8 9">
    <name type="scientific">Allosaccharopolyspora coralli</name>
    <dbReference type="NCBI Taxonomy" id="2665642"/>
    <lineage>
        <taxon>Bacteria</taxon>
        <taxon>Bacillati</taxon>
        <taxon>Actinomycetota</taxon>
        <taxon>Actinomycetes</taxon>
        <taxon>Pseudonocardiales</taxon>
        <taxon>Pseudonocardiaceae</taxon>
        <taxon>Allosaccharopolyspora</taxon>
    </lineage>
</organism>
<dbReference type="GO" id="GO:0008961">
    <property type="term" value="F:phosphatidylglycerol-prolipoprotein diacylglyceryl transferase activity"/>
    <property type="evidence" value="ECO:0007669"/>
    <property type="project" value="InterPro"/>
</dbReference>
<dbReference type="PANTHER" id="PTHR30589">
    <property type="entry name" value="PROLIPOPROTEIN DIACYLGLYCERYL TRANSFERASE"/>
    <property type="match status" value="1"/>
</dbReference>
<dbReference type="Proteomes" id="UP000371041">
    <property type="component" value="Chromosome"/>
</dbReference>
<dbReference type="GO" id="GO:0042158">
    <property type="term" value="P:lipoprotein biosynthetic process"/>
    <property type="evidence" value="ECO:0007669"/>
    <property type="project" value="InterPro"/>
</dbReference>